<evidence type="ECO:0000256" key="20">
    <source>
        <dbReference type="RuleBase" id="RU362117"/>
    </source>
</evidence>
<feature type="transmembrane region" description="Helical" evidence="20">
    <location>
        <begin position="320"/>
        <end position="339"/>
    </location>
</feature>
<reference evidence="23" key="1">
    <citation type="journal article" date="2020" name="Nat. Commun.">
        <title>Phylogenomic analysis of Orthoptera sheds new light on the evolution of acoustic communication.</title>
        <authorList>
            <person name="Song H."/>
        </authorList>
    </citation>
    <scope>NUCLEOTIDE SEQUENCE</scope>
    <source>
        <tissue evidence="23">Femur muscle</tissue>
    </source>
</reference>
<comment type="cofactor">
    <cofactor evidence="20">
        <name>heme b</name>
        <dbReference type="ChEBI" id="CHEBI:60344"/>
    </cofactor>
    <text evidence="20">Binds 2 heme groups non-covalently.</text>
</comment>
<dbReference type="Gene3D" id="1.20.810.10">
    <property type="entry name" value="Cytochrome Bc1 Complex, Chain C"/>
    <property type="match status" value="1"/>
</dbReference>
<dbReference type="Pfam" id="PF00033">
    <property type="entry name" value="Cytochrome_B"/>
    <property type="match status" value="1"/>
</dbReference>
<feature type="binding site" description="axial binding residue" evidence="19">
    <location>
        <position position="98"/>
    </location>
    <ligand>
        <name>heme b</name>
        <dbReference type="ChEBI" id="CHEBI:60344"/>
        <label>b566</label>
    </ligand>
    <ligandPart>
        <name>Fe</name>
        <dbReference type="ChEBI" id="CHEBI:18248"/>
    </ligandPart>
</feature>
<dbReference type="SUPFAM" id="SSF81648">
    <property type="entry name" value="a domain/subunit of cytochrome bc1 complex (Ubiquinol-cytochrome c reductase)"/>
    <property type="match status" value="1"/>
</dbReference>
<feature type="transmembrane region" description="Helical" evidence="20">
    <location>
        <begin position="231"/>
        <end position="251"/>
    </location>
</feature>
<evidence type="ECO:0000256" key="11">
    <source>
        <dbReference type="ARBA" id="ARBA00022982"/>
    </source>
</evidence>
<feature type="binding site" evidence="18">
    <location>
        <position position="202"/>
    </location>
    <ligand>
        <name>a ubiquinone</name>
        <dbReference type="ChEBI" id="CHEBI:16389"/>
    </ligand>
</feature>
<evidence type="ECO:0000256" key="18">
    <source>
        <dbReference type="PIRSR" id="PIRSR038885-1"/>
    </source>
</evidence>
<feature type="transmembrane region" description="Helical" evidence="20">
    <location>
        <begin position="179"/>
        <end position="201"/>
    </location>
</feature>
<keyword evidence="7 20" id="KW-0679">Respiratory chain</keyword>
<keyword evidence="11 20" id="KW-0249">Electron transport</keyword>
<feature type="transmembrane region" description="Helical" evidence="20">
    <location>
        <begin position="141"/>
        <end position="159"/>
    </location>
</feature>
<keyword evidence="6 19" id="KW-0349">Heme</keyword>
<dbReference type="GO" id="GO:0006122">
    <property type="term" value="P:mitochondrial electron transport, ubiquinol to cytochrome c"/>
    <property type="evidence" value="ECO:0007669"/>
    <property type="project" value="TreeGrafter"/>
</dbReference>
<feature type="transmembrane region" description="Helical" evidence="20">
    <location>
        <begin position="30"/>
        <end position="57"/>
    </location>
</feature>
<feature type="transmembrane region" description="Helical" evidence="20">
    <location>
        <begin position="289"/>
        <end position="308"/>
    </location>
</feature>
<evidence type="ECO:0000256" key="2">
    <source>
        <dbReference type="ARBA" id="ARBA00004448"/>
    </source>
</evidence>
<dbReference type="PROSITE" id="PS51002">
    <property type="entry name" value="CYTB_NTER"/>
    <property type="match status" value="1"/>
</dbReference>
<comment type="subunit">
    <text evidence="3">The main subunits of complex b-c1 are: cytochrome b, cytochrome c1 and the Rieske protein.</text>
</comment>
<dbReference type="Pfam" id="PF00032">
    <property type="entry name" value="Cytochrom_B_C"/>
    <property type="match status" value="1"/>
</dbReference>
<feature type="transmembrane region" description="Helical" evidence="20">
    <location>
        <begin position="111"/>
        <end position="134"/>
    </location>
</feature>
<feature type="binding site" description="axial binding residue" evidence="19">
    <location>
        <position position="197"/>
    </location>
    <ligand>
        <name>heme b</name>
        <dbReference type="ChEBI" id="CHEBI:60344"/>
        <label>b566</label>
    </ligand>
    <ligandPart>
        <name>Fe</name>
        <dbReference type="ChEBI" id="CHEBI:18248"/>
    </ligandPart>
</feature>
<dbReference type="PANTHER" id="PTHR19271">
    <property type="entry name" value="CYTOCHROME B"/>
    <property type="match status" value="1"/>
</dbReference>
<name>A0A7G8LRX3_9ORTH</name>
<keyword evidence="5 20" id="KW-0813">Transport</keyword>
<evidence type="ECO:0000259" key="22">
    <source>
        <dbReference type="PROSITE" id="PS51003"/>
    </source>
</evidence>
<dbReference type="PROSITE" id="PS51003">
    <property type="entry name" value="CYTB_CTER"/>
    <property type="match status" value="1"/>
</dbReference>
<dbReference type="EMBL" id="MN935594">
    <property type="protein sequence ID" value="QNJ59995.1"/>
    <property type="molecule type" value="Genomic_DNA"/>
</dbReference>
<keyword evidence="15 20" id="KW-0496">Mitochondrion</keyword>
<proteinExistence type="inferred from homology"/>
<dbReference type="CDD" id="cd00290">
    <property type="entry name" value="cytochrome_b_C"/>
    <property type="match status" value="1"/>
</dbReference>
<comment type="similarity">
    <text evidence="17 20">Belongs to the cytochrome b family.</text>
</comment>
<keyword evidence="16 20" id="KW-0472">Membrane</keyword>
<dbReference type="FunFam" id="1.20.810.10:FF:000002">
    <property type="entry name" value="Cytochrome b"/>
    <property type="match status" value="1"/>
</dbReference>
<evidence type="ECO:0000256" key="15">
    <source>
        <dbReference type="ARBA" id="ARBA00023128"/>
    </source>
</evidence>
<dbReference type="GO" id="GO:0008121">
    <property type="term" value="F:quinol-cytochrome-c reductase activity"/>
    <property type="evidence" value="ECO:0007669"/>
    <property type="project" value="InterPro"/>
</dbReference>
<feature type="domain" description="Cytochrome b/b6 C-terminal region profile" evidence="22">
    <location>
        <begin position="211"/>
        <end position="379"/>
    </location>
</feature>
<evidence type="ECO:0000256" key="8">
    <source>
        <dbReference type="ARBA" id="ARBA00022692"/>
    </source>
</evidence>
<dbReference type="InterPro" id="IPR027387">
    <property type="entry name" value="Cytb/b6-like_sf"/>
</dbReference>
<comment type="subcellular location">
    <subcellularLocation>
        <location evidence="2">Mitochondrion inner membrane</location>
        <topology evidence="2">Multi-pass membrane protein</topology>
    </subcellularLocation>
</comment>
<keyword evidence="13 19" id="KW-0408">Iron</keyword>
<dbReference type="InterPro" id="IPR036150">
    <property type="entry name" value="Cyt_b/b6_C_sf"/>
</dbReference>
<evidence type="ECO:0000256" key="10">
    <source>
        <dbReference type="ARBA" id="ARBA00022792"/>
    </source>
</evidence>
<keyword evidence="10" id="KW-0999">Mitochondrion inner membrane</keyword>
<dbReference type="InterPro" id="IPR030689">
    <property type="entry name" value="Cytochrome_b"/>
</dbReference>
<comment type="cofactor">
    <cofactor evidence="19">
        <name>heme</name>
        <dbReference type="ChEBI" id="CHEBI:30413"/>
    </cofactor>
    <text evidence="19">Binds 2 heme groups non-covalently.</text>
</comment>
<comment type="function">
    <text evidence="1 20">Component of the ubiquinol-cytochrome c reductase complex (complex III or cytochrome b-c1 complex) that is part of the mitochondrial respiratory chain. The b-c1 complex mediates electron transfer from ubiquinol to cytochrome c. Contributes to the generation of a proton gradient across the mitochondrial membrane that is then used for ATP synthesis.</text>
</comment>
<dbReference type="InterPro" id="IPR005798">
    <property type="entry name" value="Cyt_b/b6_C"/>
</dbReference>
<protein>
    <recommendedName>
        <fullName evidence="4 20">Cytochrome b</fullName>
    </recommendedName>
</protein>
<evidence type="ECO:0000256" key="6">
    <source>
        <dbReference type="ARBA" id="ARBA00022617"/>
    </source>
</evidence>
<dbReference type="GO" id="GO:0046872">
    <property type="term" value="F:metal ion binding"/>
    <property type="evidence" value="ECO:0007669"/>
    <property type="project" value="UniProtKB-UniRule"/>
</dbReference>
<dbReference type="InterPro" id="IPR048259">
    <property type="entry name" value="Cytochrome_b_N_euk/bac"/>
</dbReference>
<keyword evidence="8 20" id="KW-0812">Transmembrane</keyword>
<evidence type="ECO:0000256" key="9">
    <source>
        <dbReference type="ARBA" id="ARBA00022723"/>
    </source>
</evidence>
<dbReference type="InterPro" id="IPR016174">
    <property type="entry name" value="Di-haem_cyt_TM"/>
</dbReference>
<sequence>MNKPMRLKHPMIKIINNSLIDLPAPTNISFWWNLGSLLGLCLMIQIMTGLFLTMHYTPNIEMAFSSVVHICRDVNNGWIIRTLHANGASMFFICIYLHVGRGIYYGSYMYMNTWMTGTLILFLVMATAFMGYVLPWGQMSFWGATVITNLLSAIPYIGTDIVQWVWGGFAVDNATLNRFYTFHFVLPFIVAAMVMMHLFFLHQTGSNNPIGLNSNIDKIPFHPYFTYKDTITFIIMTMILVMLCLINPYMLGDPDNFVPANPLVTPIHIQPEWYFLFAYAILRSIPNKLGGVIALFLSVSILMIMPFYNKTKFRGVQFYPMNQIMFWIMVIVVCLLTWIGKRPVEEPYIMTGQILTIMYFLYFLTNIHIAKMWDMLISK</sequence>
<geneLocation type="mitochondrion" evidence="23"/>
<dbReference type="InterPro" id="IPR005797">
    <property type="entry name" value="Cyt_b/b6_N"/>
</dbReference>
<evidence type="ECO:0000256" key="19">
    <source>
        <dbReference type="PIRSR" id="PIRSR038885-2"/>
    </source>
</evidence>
<gene>
    <name evidence="23" type="primary">cob</name>
</gene>
<dbReference type="GO" id="GO:0016491">
    <property type="term" value="F:oxidoreductase activity"/>
    <property type="evidence" value="ECO:0007669"/>
    <property type="project" value="UniProtKB-UniRule"/>
</dbReference>
<feature type="domain" description="Cytochrome b/b6 N-terminal region profile" evidence="21">
    <location>
        <begin position="1"/>
        <end position="210"/>
    </location>
</feature>
<dbReference type="CDD" id="cd00284">
    <property type="entry name" value="Cytochrome_b_N"/>
    <property type="match status" value="1"/>
</dbReference>
<keyword evidence="9 19" id="KW-0479">Metal-binding</keyword>
<evidence type="ECO:0000256" key="17">
    <source>
        <dbReference type="ARBA" id="ARBA00061233"/>
    </source>
</evidence>
<dbReference type="InterPro" id="IPR048260">
    <property type="entry name" value="Cytochrome_b_C_euk/bac"/>
</dbReference>
<feature type="transmembrane region" description="Helical" evidence="20">
    <location>
        <begin position="78"/>
        <end position="99"/>
    </location>
</feature>
<evidence type="ECO:0000256" key="14">
    <source>
        <dbReference type="ARBA" id="ARBA00023075"/>
    </source>
</evidence>
<keyword evidence="14" id="KW-0830">Ubiquinone</keyword>
<evidence type="ECO:0000256" key="4">
    <source>
        <dbReference type="ARBA" id="ARBA00013531"/>
    </source>
</evidence>
<evidence type="ECO:0000313" key="23">
    <source>
        <dbReference type="EMBL" id="QNJ59995.1"/>
    </source>
</evidence>
<dbReference type="SUPFAM" id="SSF81342">
    <property type="entry name" value="Transmembrane di-heme cytochromes"/>
    <property type="match status" value="1"/>
</dbReference>
<evidence type="ECO:0000256" key="12">
    <source>
        <dbReference type="ARBA" id="ARBA00022989"/>
    </source>
</evidence>
<dbReference type="AlphaFoldDB" id="A0A7G8LRX3"/>
<evidence type="ECO:0000256" key="16">
    <source>
        <dbReference type="ARBA" id="ARBA00023136"/>
    </source>
</evidence>
<evidence type="ECO:0000256" key="13">
    <source>
        <dbReference type="ARBA" id="ARBA00023004"/>
    </source>
</evidence>
<keyword evidence="12 20" id="KW-1133">Transmembrane helix</keyword>
<evidence type="ECO:0000256" key="1">
    <source>
        <dbReference type="ARBA" id="ARBA00002566"/>
    </source>
</evidence>
<feature type="binding site" description="axial binding residue" evidence="19">
    <location>
        <position position="183"/>
    </location>
    <ligand>
        <name>heme b</name>
        <dbReference type="ChEBI" id="CHEBI:60344"/>
        <label>b562</label>
    </ligand>
    <ligandPart>
        <name>Fe</name>
        <dbReference type="ChEBI" id="CHEBI:18248"/>
    </ligandPart>
</feature>
<feature type="transmembrane region" description="Helical" evidence="20">
    <location>
        <begin position="348"/>
        <end position="369"/>
    </location>
</feature>
<dbReference type="PIRSF" id="PIRSF038885">
    <property type="entry name" value="COB"/>
    <property type="match status" value="1"/>
</dbReference>
<evidence type="ECO:0000256" key="7">
    <source>
        <dbReference type="ARBA" id="ARBA00022660"/>
    </source>
</evidence>
<organism evidence="23">
    <name type="scientific">Arphia xanthoptera</name>
    <dbReference type="NCBI Taxonomy" id="2663211"/>
    <lineage>
        <taxon>Eukaryota</taxon>
        <taxon>Metazoa</taxon>
        <taxon>Ecdysozoa</taxon>
        <taxon>Arthropoda</taxon>
        <taxon>Hexapoda</taxon>
        <taxon>Insecta</taxon>
        <taxon>Pterygota</taxon>
        <taxon>Neoptera</taxon>
        <taxon>Polyneoptera</taxon>
        <taxon>Orthoptera</taxon>
        <taxon>Caelifera</taxon>
        <taxon>Acrididea</taxon>
        <taxon>Acridomorpha</taxon>
        <taxon>Acridoidea</taxon>
        <taxon>Acrididae</taxon>
        <taxon>Oedipodinae</taxon>
        <taxon>Arphia</taxon>
    </lineage>
</organism>
<evidence type="ECO:0000259" key="21">
    <source>
        <dbReference type="PROSITE" id="PS51002"/>
    </source>
</evidence>
<accession>A0A7G8LRX3</accession>
<evidence type="ECO:0000256" key="3">
    <source>
        <dbReference type="ARBA" id="ARBA00011649"/>
    </source>
</evidence>
<dbReference type="GO" id="GO:0045275">
    <property type="term" value="C:respiratory chain complex III"/>
    <property type="evidence" value="ECO:0007669"/>
    <property type="project" value="InterPro"/>
</dbReference>
<dbReference type="PANTHER" id="PTHR19271:SF16">
    <property type="entry name" value="CYTOCHROME B"/>
    <property type="match status" value="1"/>
</dbReference>
<feature type="binding site" description="axial binding residue" evidence="19">
    <location>
        <position position="84"/>
    </location>
    <ligand>
        <name>heme b</name>
        <dbReference type="ChEBI" id="CHEBI:60344"/>
        <label>b562</label>
    </ligand>
    <ligandPart>
        <name>Fe</name>
        <dbReference type="ChEBI" id="CHEBI:18248"/>
    </ligandPart>
</feature>
<evidence type="ECO:0000256" key="5">
    <source>
        <dbReference type="ARBA" id="ARBA00022448"/>
    </source>
</evidence>
<dbReference type="GO" id="GO:0005743">
    <property type="term" value="C:mitochondrial inner membrane"/>
    <property type="evidence" value="ECO:0007669"/>
    <property type="project" value="UniProtKB-SubCell"/>
</dbReference>